<dbReference type="EMBL" id="HBGW01048657">
    <property type="protein sequence ID" value="CAD9579833.1"/>
    <property type="molecule type" value="Transcribed_RNA"/>
</dbReference>
<name>A0A6U6NGP5_9DINO</name>
<gene>
    <name evidence="2" type="ORF">BRAN1462_LOCUS31024</name>
</gene>
<reference evidence="2" key="1">
    <citation type="submission" date="2021-01" db="EMBL/GenBank/DDBJ databases">
        <authorList>
            <person name="Corre E."/>
            <person name="Pelletier E."/>
            <person name="Niang G."/>
            <person name="Scheremetjew M."/>
            <person name="Finn R."/>
            <person name="Kale V."/>
            <person name="Holt S."/>
            <person name="Cochrane G."/>
            <person name="Meng A."/>
            <person name="Brown T."/>
            <person name="Cohen L."/>
        </authorList>
    </citation>
    <scope>NUCLEOTIDE SEQUENCE</scope>
    <source>
        <strain evidence="2">RCC3387</strain>
    </source>
</reference>
<organism evidence="2">
    <name type="scientific">Zooxanthella nutricula</name>
    <dbReference type="NCBI Taxonomy" id="1333877"/>
    <lineage>
        <taxon>Eukaryota</taxon>
        <taxon>Sar</taxon>
        <taxon>Alveolata</taxon>
        <taxon>Dinophyceae</taxon>
        <taxon>Peridiniales</taxon>
        <taxon>Peridiniales incertae sedis</taxon>
        <taxon>Zooxanthella</taxon>
    </lineage>
</organism>
<sequence>MPKGQKAKKAGKAKSVKKTQLKVKKRAQQTCQDSKMDSAEDEVKEQKETAHELFRRHAAERKKVQAEVVELKRQRMKLPKKGQKEAKKALTHKIAALEEAQRERHAAERAAAGVAKVDPSGAPAADASSGDESI</sequence>
<evidence type="ECO:0000313" key="2">
    <source>
        <dbReference type="EMBL" id="CAD9579833.1"/>
    </source>
</evidence>
<feature type="compositionally biased region" description="Low complexity" evidence="1">
    <location>
        <begin position="118"/>
        <end position="134"/>
    </location>
</feature>
<dbReference type="AlphaFoldDB" id="A0A6U6NGP5"/>
<proteinExistence type="predicted"/>
<feature type="region of interest" description="Disordered" evidence="1">
    <location>
        <begin position="100"/>
        <end position="134"/>
    </location>
</feature>
<feature type="compositionally biased region" description="Basic residues" evidence="1">
    <location>
        <begin position="1"/>
        <end position="27"/>
    </location>
</feature>
<accession>A0A6U6NGP5</accession>
<evidence type="ECO:0000256" key="1">
    <source>
        <dbReference type="SAM" id="MobiDB-lite"/>
    </source>
</evidence>
<feature type="region of interest" description="Disordered" evidence="1">
    <location>
        <begin position="1"/>
        <end position="49"/>
    </location>
</feature>
<protein>
    <submittedName>
        <fullName evidence="2">Uncharacterized protein</fullName>
    </submittedName>
</protein>